<dbReference type="AlphaFoldDB" id="A0A2P7QHL2"/>
<proteinExistence type="predicted"/>
<dbReference type="RefSeq" id="WP_106515411.1">
    <property type="nucleotide sequence ID" value="NZ_PXYI01000009.1"/>
</dbReference>
<protein>
    <submittedName>
        <fullName evidence="3">DUF2147 domain-containing protein</fullName>
    </submittedName>
</protein>
<feature type="domain" description="DUF2147" evidence="2">
    <location>
        <begin position="32"/>
        <end position="136"/>
    </location>
</feature>
<feature type="chain" id="PRO_5015194174" evidence="1">
    <location>
        <begin position="25"/>
        <end position="138"/>
    </location>
</feature>
<dbReference type="PANTHER" id="PTHR36919">
    <property type="entry name" value="BLR1215 PROTEIN"/>
    <property type="match status" value="1"/>
</dbReference>
<organism evidence="3 4">
    <name type="scientific">Allosphingosinicella deserti</name>
    <dbReference type="NCBI Taxonomy" id="2116704"/>
    <lineage>
        <taxon>Bacteria</taxon>
        <taxon>Pseudomonadati</taxon>
        <taxon>Pseudomonadota</taxon>
        <taxon>Alphaproteobacteria</taxon>
        <taxon>Sphingomonadales</taxon>
        <taxon>Sphingomonadaceae</taxon>
        <taxon>Allosphingosinicella</taxon>
    </lineage>
</organism>
<dbReference type="PANTHER" id="PTHR36919:SF2">
    <property type="entry name" value="BLL6627 PROTEIN"/>
    <property type="match status" value="1"/>
</dbReference>
<dbReference type="OrthoDB" id="9811671at2"/>
<name>A0A2P7QHL2_9SPHN</name>
<comment type="caution">
    <text evidence="3">The sequence shown here is derived from an EMBL/GenBank/DDBJ whole genome shotgun (WGS) entry which is preliminary data.</text>
</comment>
<feature type="signal peptide" evidence="1">
    <location>
        <begin position="1"/>
        <end position="24"/>
    </location>
</feature>
<reference evidence="3 4" key="1">
    <citation type="submission" date="2018-03" db="EMBL/GenBank/DDBJ databases">
        <title>The draft genome of Sphingosinicella sp. GL-C-18.</title>
        <authorList>
            <person name="Liu L."/>
            <person name="Li L."/>
            <person name="Liang L."/>
            <person name="Zhang X."/>
            <person name="Wang T."/>
        </authorList>
    </citation>
    <scope>NUCLEOTIDE SEQUENCE [LARGE SCALE GENOMIC DNA]</scope>
    <source>
        <strain evidence="3 4">GL-C-18</strain>
    </source>
</reference>
<evidence type="ECO:0000259" key="2">
    <source>
        <dbReference type="Pfam" id="PF09917"/>
    </source>
</evidence>
<keyword evidence="1" id="KW-0732">Signal</keyword>
<evidence type="ECO:0000313" key="4">
    <source>
        <dbReference type="Proteomes" id="UP000241167"/>
    </source>
</evidence>
<keyword evidence="4" id="KW-1185">Reference proteome</keyword>
<gene>
    <name evidence="3" type="ORF">C7I55_23210</name>
</gene>
<dbReference type="Pfam" id="PF09917">
    <property type="entry name" value="DUF2147"/>
    <property type="match status" value="1"/>
</dbReference>
<dbReference type="EMBL" id="PXYI01000009">
    <property type="protein sequence ID" value="PSJ37420.1"/>
    <property type="molecule type" value="Genomic_DNA"/>
</dbReference>
<dbReference type="Gene3D" id="2.40.128.520">
    <property type="match status" value="1"/>
</dbReference>
<evidence type="ECO:0000313" key="3">
    <source>
        <dbReference type="EMBL" id="PSJ37420.1"/>
    </source>
</evidence>
<dbReference type="InterPro" id="IPR019223">
    <property type="entry name" value="DUF2147"/>
</dbReference>
<sequence>MRKASVVFAAGLASLTGIPSAADAAAPIQAAGVWRNPKNTVHVRMQPCGTTVCGTVVWAAPKAEAKARKAGTPKLVGTQLFREFKQVRPGVWNGRVFVPDMGRTFSGSIVANSATSMTGKGCLIGNLLCKTQTWTRIG</sequence>
<accession>A0A2P7QHL2</accession>
<evidence type="ECO:0000256" key="1">
    <source>
        <dbReference type="SAM" id="SignalP"/>
    </source>
</evidence>
<dbReference type="Proteomes" id="UP000241167">
    <property type="component" value="Unassembled WGS sequence"/>
</dbReference>